<keyword evidence="3 6" id="KW-0812">Transmembrane</keyword>
<dbReference type="CDD" id="cd01115">
    <property type="entry name" value="SLC13_permease"/>
    <property type="match status" value="1"/>
</dbReference>
<dbReference type="Proteomes" id="UP001255185">
    <property type="component" value="Unassembled WGS sequence"/>
</dbReference>
<keyword evidence="2" id="KW-0813">Transport</keyword>
<dbReference type="NCBIfam" id="TIGR00785">
    <property type="entry name" value="dass"/>
    <property type="match status" value="1"/>
</dbReference>
<organism evidence="8 9">
    <name type="scientific">Flavobacterium arsenatis</name>
    <dbReference type="NCBI Taxonomy" id="1484332"/>
    <lineage>
        <taxon>Bacteria</taxon>
        <taxon>Pseudomonadati</taxon>
        <taxon>Bacteroidota</taxon>
        <taxon>Flavobacteriia</taxon>
        <taxon>Flavobacteriales</taxon>
        <taxon>Flavobacteriaceae</taxon>
        <taxon>Flavobacterium</taxon>
    </lineage>
</organism>
<evidence type="ECO:0000256" key="2">
    <source>
        <dbReference type="ARBA" id="ARBA00022448"/>
    </source>
</evidence>
<evidence type="ECO:0000313" key="8">
    <source>
        <dbReference type="EMBL" id="MDR6969289.1"/>
    </source>
</evidence>
<dbReference type="RefSeq" id="WP_310028179.1">
    <property type="nucleotide sequence ID" value="NZ_JAVDVI010000018.1"/>
</dbReference>
<comment type="subcellular location">
    <subcellularLocation>
        <location evidence="1">Membrane</location>
        <topology evidence="1">Multi-pass membrane protein</topology>
    </subcellularLocation>
</comment>
<gene>
    <name evidence="8" type="ORF">J2X31_003319</name>
</gene>
<proteinExistence type="predicted"/>
<feature type="transmembrane region" description="Helical" evidence="6">
    <location>
        <begin position="12"/>
        <end position="30"/>
    </location>
</feature>
<feature type="transmembrane region" description="Helical" evidence="6">
    <location>
        <begin position="124"/>
        <end position="144"/>
    </location>
</feature>
<feature type="transmembrane region" description="Helical" evidence="6">
    <location>
        <begin position="257"/>
        <end position="279"/>
    </location>
</feature>
<keyword evidence="5 6" id="KW-0472">Membrane</keyword>
<feature type="transmembrane region" description="Helical" evidence="6">
    <location>
        <begin position="85"/>
        <end position="103"/>
    </location>
</feature>
<feature type="transmembrane region" description="Helical" evidence="6">
    <location>
        <begin position="285"/>
        <end position="305"/>
    </location>
</feature>
<evidence type="ECO:0000313" key="9">
    <source>
        <dbReference type="Proteomes" id="UP001255185"/>
    </source>
</evidence>
<feature type="transmembrane region" description="Helical" evidence="6">
    <location>
        <begin position="213"/>
        <end position="233"/>
    </location>
</feature>
<protein>
    <submittedName>
        <fullName evidence="8">Sodium-dependent dicarboxylate transporter 2/3/5</fullName>
    </submittedName>
</protein>
<accession>A0ABU1TTS8</accession>
<keyword evidence="4 6" id="KW-1133">Transmembrane helix</keyword>
<feature type="transmembrane region" description="Helical" evidence="6">
    <location>
        <begin position="346"/>
        <end position="366"/>
    </location>
</feature>
<dbReference type="EMBL" id="JAVDVI010000018">
    <property type="protein sequence ID" value="MDR6969289.1"/>
    <property type="molecule type" value="Genomic_DNA"/>
</dbReference>
<evidence type="ECO:0000256" key="3">
    <source>
        <dbReference type="ARBA" id="ARBA00022692"/>
    </source>
</evidence>
<feature type="transmembrane region" description="Helical" evidence="6">
    <location>
        <begin position="435"/>
        <end position="455"/>
    </location>
</feature>
<dbReference type="Pfam" id="PF03600">
    <property type="entry name" value="CitMHS"/>
    <property type="match status" value="1"/>
</dbReference>
<name>A0ABU1TTS8_9FLAO</name>
<feature type="transmembrane region" description="Helical" evidence="6">
    <location>
        <begin position="373"/>
        <end position="390"/>
    </location>
</feature>
<feature type="transmembrane region" description="Helical" evidence="6">
    <location>
        <begin position="174"/>
        <end position="193"/>
    </location>
</feature>
<evidence type="ECO:0000256" key="4">
    <source>
        <dbReference type="ARBA" id="ARBA00022989"/>
    </source>
</evidence>
<feature type="transmembrane region" description="Helical" evidence="6">
    <location>
        <begin position="42"/>
        <end position="73"/>
    </location>
</feature>
<dbReference type="InterPro" id="IPR001898">
    <property type="entry name" value="SLC13A/DASS"/>
</dbReference>
<evidence type="ECO:0000256" key="5">
    <source>
        <dbReference type="ARBA" id="ARBA00023136"/>
    </source>
</evidence>
<feature type="transmembrane region" description="Helical" evidence="6">
    <location>
        <begin position="317"/>
        <end position="340"/>
    </location>
</feature>
<dbReference type="PANTHER" id="PTHR10283">
    <property type="entry name" value="SOLUTE CARRIER FAMILY 13 MEMBER"/>
    <property type="match status" value="1"/>
</dbReference>
<comment type="caution">
    <text evidence="8">The sequence shown here is derived from an EMBL/GenBank/DDBJ whole genome shotgun (WGS) entry which is preliminary data.</text>
</comment>
<dbReference type="PANTHER" id="PTHR10283:SF82">
    <property type="entry name" value="SOLUTE CARRIER FAMILY 13 MEMBER 2"/>
    <property type="match status" value="1"/>
</dbReference>
<sequence>MNIPLDENIKTIKIPALAIALLLFFVVLNYPLFQNHQAQKALALLILVAVLWMTEAIPLALTGLMIPVVAVFLHLVPTDDAFDEFAHPIIFLFMGGFVLAGALTRYGLDMILAQKLIHLAKGNFYKSAILLMLATSIAACWVSNTAATAMMIPLGLGLLGLLQMKVITAESKFLILGIAYSANIGGVITIIASPPNAIGAAVLGLSFSEWIKYSLPVFLISFPLMVIALTLYFKPDRKMLIGEILATKHKSPPKKTLIIIIFIFTVLLWVLESVLSPLLKITNSFSSLVAVVAIFLIYCFGVLNWKEIIKTVDWEVLLLFGGGLTLGMLIDKSGLGIVLVSQVAQLINILPFFLFLWIIVLFSIILTEFMSNTASAALILPLLFTLANQLGVNPMVLVFPATIAASYGFMLPAGTPPNAMAFATGLIPQKDMIKIGLLLNLGFSILLTFFFYLIFK</sequence>
<reference evidence="8 9" key="1">
    <citation type="submission" date="2023-07" db="EMBL/GenBank/DDBJ databases">
        <title>Sorghum-associated microbial communities from plants grown in Nebraska, USA.</title>
        <authorList>
            <person name="Schachtman D."/>
        </authorList>
    </citation>
    <scope>NUCLEOTIDE SEQUENCE [LARGE SCALE GENOMIC DNA]</scope>
    <source>
        <strain evidence="8 9">3773</strain>
    </source>
</reference>
<dbReference type="InterPro" id="IPR004680">
    <property type="entry name" value="Cit_transptr-like_dom"/>
</dbReference>
<keyword evidence="9" id="KW-1185">Reference proteome</keyword>
<evidence type="ECO:0000256" key="6">
    <source>
        <dbReference type="SAM" id="Phobius"/>
    </source>
</evidence>
<evidence type="ECO:0000256" key="1">
    <source>
        <dbReference type="ARBA" id="ARBA00004141"/>
    </source>
</evidence>
<evidence type="ECO:0000259" key="7">
    <source>
        <dbReference type="Pfam" id="PF03600"/>
    </source>
</evidence>
<feature type="domain" description="Citrate transporter-like" evidence="7">
    <location>
        <begin position="50"/>
        <end position="399"/>
    </location>
</feature>